<dbReference type="Proteomes" id="UP001500571">
    <property type="component" value="Unassembled WGS sequence"/>
</dbReference>
<evidence type="ECO:0008006" key="3">
    <source>
        <dbReference type="Google" id="ProtNLM"/>
    </source>
</evidence>
<name>A0ABN2QQS8_9ACTN</name>
<gene>
    <name evidence="1" type="ORF">GCM10009798_15170</name>
</gene>
<dbReference type="EMBL" id="BAAAPB010000001">
    <property type="protein sequence ID" value="GAA1956756.1"/>
    <property type="molecule type" value="Genomic_DNA"/>
</dbReference>
<evidence type="ECO:0000313" key="1">
    <source>
        <dbReference type="EMBL" id="GAA1956756.1"/>
    </source>
</evidence>
<proteinExistence type="predicted"/>
<sequence>MTADVRAADVRTADVRTADVSAAVAGLIVWLETGAAPEDVFAPDCFVDLSLPHWRLQADTREDLFRIRRESHPFPGRVRVERVDHTDGGFVIAFEERWEDGQAWYCREQIRADVVDGRITEVAVYCTGDWDEAVQARHADEVPLLRA</sequence>
<evidence type="ECO:0000313" key="2">
    <source>
        <dbReference type="Proteomes" id="UP001500571"/>
    </source>
</evidence>
<organism evidence="1 2">
    <name type="scientific">Nocardioides panacihumi</name>
    <dbReference type="NCBI Taxonomy" id="400774"/>
    <lineage>
        <taxon>Bacteria</taxon>
        <taxon>Bacillati</taxon>
        <taxon>Actinomycetota</taxon>
        <taxon>Actinomycetes</taxon>
        <taxon>Propionibacteriales</taxon>
        <taxon>Nocardioidaceae</taxon>
        <taxon>Nocardioides</taxon>
    </lineage>
</organism>
<reference evidence="1 2" key="1">
    <citation type="journal article" date="2019" name="Int. J. Syst. Evol. Microbiol.">
        <title>The Global Catalogue of Microorganisms (GCM) 10K type strain sequencing project: providing services to taxonomists for standard genome sequencing and annotation.</title>
        <authorList>
            <consortium name="The Broad Institute Genomics Platform"/>
            <consortium name="The Broad Institute Genome Sequencing Center for Infectious Disease"/>
            <person name="Wu L."/>
            <person name="Ma J."/>
        </authorList>
    </citation>
    <scope>NUCLEOTIDE SEQUENCE [LARGE SCALE GENOMIC DNA]</scope>
    <source>
        <strain evidence="1 2">JCM 15309</strain>
    </source>
</reference>
<protein>
    <recommendedName>
        <fullName evidence="3">Nuclear transport factor 2 family protein</fullName>
    </recommendedName>
</protein>
<dbReference type="RefSeq" id="WP_344044033.1">
    <property type="nucleotide sequence ID" value="NZ_BAAAPB010000001.1"/>
</dbReference>
<accession>A0ABN2QQS8</accession>
<keyword evidence="2" id="KW-1185">Reference proteome</keyword>
<comment type="caution">
    <text evidence="1">The sequence shown here is derived from an EMBL/GenBank/DDBJ whole genome shotgun (WGS) entry which is preliminary data.</text>
</comment>